<dbReference type="InterPro" id="IPR050173">
    <property type="entry name" value="ABC_transporter_C-like"/>
</dbReference>
<dbReference type="PANTHER" id="PTHR24223">
    <property type="entry name" value="ATP-BINDING CASSETTE SUB-FAMILY C"/>
    <property type="match status" value="1"/>
</dbReference>
<proteinExistence type="inferred from homology"/>
<evidence type="ECO:0000256" key="2">
    <source>
        <dbReference type="ARBA" id="ARBA00009726"/>
    </source>
</evidence>
<gene>
    <name evidence="6" type="ORF">HGRIS_014251</name>
</gene>
<name>A0ABR3JU84_9AGAR</name>
<evidence type="ECO:0000256" key="3">
    <source>
        <dbReference type="ARBA" id="ARBA00022741"/>
    </source>
</evidence>
<dbReference type="EMBL" id="JASNQZ010000003">
    <property type="protein sequence ID" value="KAL0958935.1"/>
    <property type="molecule type" value="Genomic_DNA"/>
</dbReference>
<sequence length="226" mass="25455">MYNPFYPKPAPPGFAKASPLLPEGSASWLSRLVFHWLSPFLDVGFSRPLEQDDLWELPQSKQTAELTDRVERLFYARCPPEQRPIAFRAKSSRTNDIDSHATEKDLGDTKGDGINSKSEGAKKSQYDSSLFKALHRAFIVRWWIAGFMHLIGDTLRTTSPLVTKVLLTWLSESFIYHRAPGSIPQPRGIGYGIGVGIALFAMQGEIWCLTLTSSDAYRDFKKLLAF</sequence>
<evidence type="ECO:0008006" key="8">
    <source>
        <dbReference type="Google" id="ProtNLM"/>
    </source>
</evidence>
<comment type="caution">
    <text evidence="6">The sequence shown here is derived from an EMBL/GenBank/DDBJ whole genome shotgun (WGS) entry which is preliminary data.</text>
</comment>
<evidence type="ECO:0000256" key="4">
    <source>
        <dbReference type="ARBA" id="ARBA00022840"/>
    </source>
</evidence>
<reference evidence="7" key="1">
    <citation type="submission" date="2024-06" db="EMBL/GenBank/DDBJ databases">
        <title>Multi-omics analyses provide insights into the biosynthesis of the anticancer antibiotic pleurotin in Hohenbuehelia grisea.</title>
        <authorList>
            <person name="Weaver J.A."/>
            <person name="Alberti F."/>
        </authorList>
    </citation>
    <scope>NUCLEOTIDE SEQUENCE [LARGE SCALE GENOMIC DNA]</scope>
    <source>
        <strain evidence="7">T-177</strain>
    </source>
</reference>
<dbReference type="PANTHER" id="PTHR24223:SF456">
    <property type="entry name" value="MULTIDRUG RESISTANCE-ASSOCIATED PROTEIN LETHAL(2)03659"/>
    <property type="match status" value="1"/>
</dbReference>
<feature type="region of interest" description="Disordered" evidence="5">
    <location>
        <begin position="87"/>
        <end position="121"/>
    </location>
</feature>
<comment type="similarity">
    <text evidence="2">Belongs to the ABC transporter superfamily. ABCC family. Conjugate transporter (TC 3.A.1.208) subfamily.</text>
</comment>
<accession>A0ABR3JU84</accession>
<protein>
    <recommendedName>
        <fullName evidence="8">ABC transmembrane type-1 domain-containing protein</fullName>
    </recommendedName>
</protein>
<keyword evidence="7" id="KW-1185">Reference proteome</keyword>
<evidence type="ECO:0000313" key="7">
    <source>
        <dbReference type="Proteomes" id="UP001556367"/>
    </source>
</evidence>
<evidence type="ECO:0000256" key="5">
    <source>
        <dbReference type="SAM" id="MobiDB-lite"/>
    </source>
</evidence>
<dbReference type="Proteomes" id="UP001556367">
    <property type="component" value="Unassembled WGS sequence"/>
</dbReference>
<evidence type="ECO:0000256" key="1">
    <source>
        <dbReference type="ARBA" id="ARBA00004141"/>
    </source>
</evidence>
<feature type="compositionally biased region" description="Basic and acidic residues" evidence="5">
    <location>
        <begin position="93"/>
        <end position="111"/>
    </location>
</feature>
<comment type="subcellular location">
    <subcellularLocation>
        <location evidence="1">Membrane</location>
        <topology evidence="1">Multi-pass membrane protein</topology>
    </subcellularLocation>
</comment>
<organism evidence="6 7">
    <name type="scientific">Hohenbuehelia grisea</name>
    <dbReference type="NCBI Taxonomy" id="104357"/>
    <lineage>
        <taxon>Eukaryota</taxon>
        <taxon>Fungi</taxon>
        <taxon>Dikarya</taxon>
        <taxon>Basidiomycota</taxon>
        <taxon>Agaricomycotina</taxon>
        <taxon>Agaricomycetes</taxon>
        <taxon>Agaricomycetidae</taxon>
        <taxon>Agaricales</taxon>
        <taxon>Pleurotineae</taxon>
        <taxon>Pleurotaceae</taxon>
        <taxon>Hohenbuehelia</taxon>
    </lineage>
</organism>
<evidence type="ECO:0000313" key="6">
    <source>
        <dbReference type="EMBL" id="KAL0958935.1"/>
    </source>
</evidence>
<keyword evidence="3" id="KW-0547">Nucleotide-binding</keyword>
<keyword evidence="4" id="KW-0067">ATP-binding</keyword>